<dbReference type="AlphaFoldDB" id="W2KV61"/>
<evidence type="ECO:0000256" key="1">
    <source>
        <dbReference type="SAM" id="MobiDB-lite"/>
    </source>
</evidence>
<gene>
    <name evidence="2" type="ORF">L917_11953</name>
</gene>
<evidence type="ECO:0000313" key="2">
    <source>
        <dbReference type="EMBL" id="ETL89038.1"/>
    </source>
</evidence>
<dbReference type="Proteomes" id="UP000054423">
    <property type="component" value="Unassembled WGS sequence"/>
</dbReference>
<protein>
    <submittedName>
        <fullName evidence="2">Uncharacterized protein</fullName>
    </submittedName>
</protein>
<sequence>MGALNPKLARTQGILSQHTTPTPRFKTVSLSEVFAQDVNMIDRMLFEVDPSAGGDDDLEDVDLNDEVDKQHQIQDDCEGAFLSELAAVRLS</sequence>
<dbReference type="OrthoDB" id="127120at2759"/>
<dbReference type="EMBL" id="KI680607">
    <property type="protein sequence ID" value="ETL89038.1"/>
    <property type="molecule type" value="Genomic_DNA"/>
</dbReference>
<feature type="region of interest" description="Disordered" evidence="1">
    <location>
        <begin position="1"/>
        <end position="22"/>
    </location>
</feature>
<feature type="compositionally biased region" description="Polar residues" evidence="1">
    <location>
        <begin position="13"/>
        <end position="22"/>
    </location>
</feature>
<name>W2KV61_PHYNI</name>
<reference evidence="2" key="1">
    <citation type="submission" date="2013-11" db="EMBL/GenBank/DDBJ databases">
        <title>The Genome Sequence of Phytophthora parasitica CHvinca01.</title>
        <authorList>
            <consortium name="The Broad Institute Genomics Platform"/>
            <person name="Russ C."/>
            <person name="Tyler B."/>
            <person name="Panabieres F."/>
            <person name="Shan W."/>
            <person name="Tripathy S."/>
            <person name="Grunwald N."/>
            <person name="Machado M."/>
            <person name="Johnson C.S."/>
            <person name="Arredondo F."/>
            <person name="Hong C."/>
            <person name="Coffey M."/>
            <person name="Young S.K."/>
            <person name="Zeng Q."/>
            <person name="Gargeya S."/>
            <person name="Fitzgerald M."/>
            <person name="Abouelleil A."/>
            <person name="Alvarado L."/>
            <person name="Chapman S.B."/>
            <person name="Gainer-Dewar J."/>
            <person name="Goldberg J."/>
            <person name="Griggs A."/>
            <person name="Gujja S."/>
            <person name="Hansen M."/>
            <person name="Howarth C."/>
            <person name="Imamovic A."/>
            <person name="Ireland A."/>
            <person name="Larimer J."/>
            <person name="McCowan C."/>
            <person name="Murphy C."/>
            <person name="Pearson M."/>
            <person name="Poon T.W."/>
            <person name="Priest M."/>
            <person name="Roberts A."/>
            <person name="Saif S."/>
            <person name="Shea T."/>
            <person name="Sykes S."/>
            <person name="Wortman J."/>
            <person name="Nusbaum C."/>
            <person name="Birren B."/>
        </authorList>
    </citation>
    <scope>NUCLEOTIDE SEQUENCE [LARGE SCALE GENOMIC DNA]</scope>
    <source>
        <strain evidence="2">CHvinca01</strain>
    </source>
</reference>
<organism evidence="2">
    <name type="scientific">Phytophthora nicotianae</name>
    <name type="common">Potato buckeye rot agent</name>
    <name type="synonym">Phytophthora parasitica</name>
    <dbReference type="NCBI Taxonomy" id="4792"/>
    <lineage>
        <taxon>Eukaryota</taxon>
        <taxon>Sar</taxon>
        <taxon>Stramenopiles</taxon>
        <taxon>Oomycota</taxon>
        <taxon>Peronosporomycetes</taxon>
        <taxon>Peronosporales</taxon>
        <taxon>Peronosporaceae</taxon>
        <taxon>Phytophthora</taxon>
    </lineage>
</organism>
<proteinExistence type="predicted"/>
<accession>W2KV61</accession>